<feature type="region of interest" description="Disordered" evidence="5">
    <location>
        <begin position="242"/>
        <end position="261"/>
    </location>
</feature>
<keyword evidence="3" id="KW-0547">Nucleotide-binding</keyword>
<dbReference type="AlphaFoldDB" id="A0A9W5RDV6"/>
<evidence type="ECO:0000259" key="6">
    <source>
        <dbReference type="PROSITE" id="PS50893"/>
    </source>
</evidence>
<dbReference type="GO" id="GO:0005524">
    <property type="term" value="F:ATP binding"/>
    <property type="evidence" value="ECO:0007669"/>
    <property type="project" value="UniProtKB-KW"/>
</dbReference>
<dbReference type="PROSITE" id="PS50893">
    <property type="entry name" value="ABC_TRANSPORTER_2"/>
    <property type="match status" value="1"/>
</dbReference>
<comment type="caution">
    <text evidence="7">The sequence shown here is derived from an EMBL/GenBank/DDBJ whole genome shotgun (WGS) entry which is preliminary data.</text>
</comment>
<dbReference type="Gene3D" id="3.40.50.300">
    <property type="entry name" value="P-loop containing nucleotide triphosphate hydrolases"/>
    <property type="match status" value="1"/>
</dbReference>
<dbReference type="InterPro" id="IPR050153">
    <property type="entry name" value="Metal_Ion_Import_ABC"/>
</dbReference>
<keyword evidence="8" id="KW-1185">Reference proteome</keyword>
<evidence type="ECO:0000313" key="7">
    <source>
        <dbReference type="EMBL" id="EPD30627.1"/>
    </source>
</evidence>
<reference evidence="7 8" key="1">
    <citation type="submission" date="2013-05" db="EMBL/GenBank/DDBJ databases">
        <title>The Genome Sequence of Actinomyces europaeus ACS-120-V-COL10B.</title>
        <authorList>
            <consortium name="The Broad Institute Genomics Platform"/>
            <person name="Earl A."/>
            <person name="Ward D."/>
            <person name="Feldgarden M."/>
            <person name="Gevers D."/>
            <person name="Saerens B."/>
            <person name="Vaneechoutte M."/>
            <person name="Walker B."/>
            <person name="Young S."/>
            <person name="Zeng Q."/>
            <person name="Gargeya S."/>
            <person name="Fitzgerald M."/>
            <person name="Haas B."/>
            <person name="Abouelleil A."/>
            <person name="Allen A.W."/>
            <person name="Alvarado L."/>
            <person name="Arachchi H.M."/>
            <person name="Berlin A.M."/>
            <person name="Chapman S.B."/>
            <person name="Gainer-Dewar J."/>
            <person name="Goldberg J."/>
            <person name="Griggs A."/>
            <person name="Gujja S."/>
            <person name="Hansen M."/>
            <person name="Howarth C."/>
            <person name="Imamovic A."/>
            <person name="Ireland A."/>
            <person name="Larimer J."/>
            <person name="McCowan C."/>
            <person name="Murphy C."/>
            <person name="Pearson M."/>
            <person name="Poon T.W."/>
            <person name="Priest M."/>
            <person name="Roberts A."/>
            <person name="Saif S."/>
            <person name="Shea T."/>
            <person name="Sisk P."/>
            <person name="Sykes S."/>
            <person name="Wortman J."/>
            <person name="Nusbaum C."/>
            <person name="Birren B."/>
        </authorList>
    </citation>
    <scope>NUCLEOTIDE SEQUENCE [LARGE SCALE GENOMIC DNA]</scope>
    <source>
        <strain evidence="7 8">ACS-120-V-Col10b</strain>
    </source>
</reference>
<evidence type="ECO:0000313" key="8">
    <source>
        <dbReference type="Proteomes" id="UP000014387"/>
    </source>
</evidence>
<evidence type="ECO:0000256" key="4">
    <source>
        <dbReference type="ARBA" id="ARBA00022840"/>
    </source>
</evidence>
<dbReference type="Proteomes" id="UP000014387">
    <property type="component" value="Unassembled WGS sequence"/>
</dbReference>
<dbReference type="PANTHER" id="PTHR42734:SF5">
    <property type="entry name" value="IRON TRANSPORT SYSTEM ATP-BINDING PROTEIN HI_0361-RELATED"/>
    <property type="match status" value="1"/>
</dbReference>
<keyword evidence="2" id="KW-0813">Transport</keyword>
<gene>
    <name evidence="7" type="ORF">HMPREF9238_00375</name>
</gene>
<sequence length="273" mass="29781">MSLQNTKQESHRCGAALAVYTHHLHVAYDTNVILHGLDIEIPIGQCVAITGANGSGKSTFVKALMGSAPVTEGELQIFGKNARGKGLFGRSDVPWNRIGYVPQRPSAASAVSSTALEVVRSGLLGPKQWWYTAGSKQIAEDALRRVGLLHRVQTPVQELSGGQHQRVRIARALARNPELLILDEPLAGIDRHSQEKLAQLIEQAKEQGKTIVLILHELGPIEPHIERIINLASGHVNYDGPVATAPHTHTEEHHHYPHPDDLEIDIYSGGNDE</sequence>
<accession>A0A9W5RDV6</accession>
<evidence type="ECO:0000256" key="5">
    <source>
        <dbReference type="SAM" id="MobiDB-lite"/>
    </source>
</evidence>
<dbReference type="SMART" id="SM00382">
    <property type="entry name" value="AAA"/>
    <property type="match status" value="1"/>
</dbReference>
<dbReference type="InterPro" id="IPR003593">
    <property type="entry name" value="AAA+_ATPase"/>
</dbReference>
<keyword evidence="4" id="KW-0067">ATP-binding</keyword>
<evidence type="ECO:0000256" key="1">
    <source>
        <dbReference type="ARBA" id="ARBA00005417"/>
    </source>
</evidence>
<evidence type="ECO:0000256" key="2">
    <source>
        <dbReference type="ARBA" id="ARBA00022448"/>
    </source>
</evidence>
<name>A0A9W5RDV6_9ACTO</name>
<dbReference type="EMBL" id="AGWN01000001">
    <property type="protein sequence ID" value="EPD30627.1"/>
    <property type="molecule type" value="Genomic_DNA"/>
</dbReference>
<dbReference type="InterPro" id="IPR027417">
    <property type="entry name" value="P-loop_NTPase"/>
</dbReference>
<dbReference type="GO" id="GO:0016887">
    <property type="term" value="F:ATP hydrolysis activity"/>
    <property type="evidence" value="ECO:0007669"/>
    <property type="project" value="InterPro"/>
</dbReference>
<feature type="domain" description="ABC transporter" evidence="6">
    <location>
        <begin position="19"/>
        <end position="258"/>
    </location>
</feature>
<evidence type="ECO:0000256" key="3">
    <source>
        <dbReference type="ARBA" id="ARBA00022741"/>
    </source>
</evidence>
<dbReference type="PANTHER" id="PTHR42734">
    <property type="entry name" value="METAL TRANSPORT SYSTEM ATP-BINDING PROTEIN TM_0124-RELATED"/>
    <property type="match status" value="1"/>
</dbReference>
<dbReference type="InterPro" id="IPR003439">
    <property type="entry name" value="ABC_transporter-like_ATP-bd"/>
</dbReference>
<dbReference type="SUPFAM" id="SSF52540">
    <property type="entry name" value="P-loop containing nucleoside triphosphate hydrolases"/>
    <property type="match status" value="1"/>
</dbReference>
<comment type="similarity">
    <text evidence="1">Belongs to the ABC transporter superfamily.</text>
</comment>
<feature type="compositionally biased region" description="Basic and acidic residues" evidence="5">
    <location>
        <begin position="248"/>
        <end position="261"/>
    </location>
</feature>
<dbReference type="RefSeq" id="WP_016443739.1">
    <property type="nucleotide sequence ID" value="NZ_KE150266.1"/>
</dbReference>
<organism evidence="7 8">
    <name type="scientific">Gleimia europaea ACS-120-V-Col10b</name>
    <dbReference type="NCBI Taxonomy" id="883069"/>
    <lineage>
        <taxon>Bacteria</taxon>
        <taxon>Bacillati</taxon>
        <taxon>Actinomycetota</taxon>
        <taxon>Actinomycetes</taxon>
        <taxon>Actinomycetales</taxon>
        <taxon>Actinomycetaceae</taxon>
        <taxon>Gleimia</taxon>
    </lineage>
</organism>
<proteinExistence type="inferred from homology"/>
<dbReference type="Pfam" id="PF00005">
    <property type="entry name" value="ABC_tran"/>
    <property type="match status" value="1"/>
</dbReference>
<protein>
    <recommendedName>
        <fullName evidence="6">ABC transporter domain-containing protein</fullName>
    </recommendedName>
</protein>